<proteinExistence type="predicted"/>
<evidence type="ECO:0000313" key="7">
    <source>
        <dbReference type="Proteomes" id="UP000609651"/>
    </source>
</evidence>
<dbReference type="PANTHER" id="PTHR30381">
    <property type="entry name" value="FLAGELLAR P-RING PERIPLASMIC PROTEIN FLGI"/>
    <property type="match status" value="1"/>
</dbReference>
<keyword evidence="7" id="KW-1185">Reference proteome</keyword>
<comment type="subcellular location">
    <subcellularLocation>
        <location evidence="2">Bacterial flagellum basal body</location>
    </subcellularLocation>
</comment>
<sequence>MAGPAAQPTDLKTSGAAPLRAARSSLTAAAAVCGALAGLVALAGLPGCAVFSLPDGDTFAAINPLAEDEAAKRAEEKWSGLEESSVTIETKYVGQYTSVTGRNAVVVSGVGLVTGLQGTGGNPVPGEYRTRLLDDIKTRGITGGKELLARKDTALVAVTAYIPPLVDKSEPLDVEVRIPPGSNATDLSGGWLLECDLTEGATFNGAFREGKTLASATGPVLVRASDDPAARRATLSRGKVLGGGITKVDRALEMRMHHRYKQSRMVQKVVTAIGKRFNRRGPGGALESIAHAHTDVKITLDVPEIYQEDFPRFLRVVDSIAMNERPVARRLRLEQLEEELLAGPTAEVAAIRLEAVGEEAVPILKRGIASEDEEVRFHAAVALAYLGRSDGLEILHDAARDEPAFRVYALAALAAAGGPQAATQLRSLLADPLPETRYGAFRALWSVAPDDAYLNHIPMRAIDEITGRPTGPMLFHLHPVRVDGGGLDLEDVVENDAQPLDPLVHINHNRRAEVVLFGPDQRFVAPLTLRAGRLLVGCPPRGDTVTISLIVPGREDVRETSTKISEVIAACVELGASYPDIAGLLQEADAQHNLPGQLAIDALPAGGRVYRRKGDGGGSAPVGSGGLTPNLYRSTAAPESPDAFDRFEPDDLDGEESVDESSDDAEENETGTAGEVETGAPRTAEAAPTEPEPMIEQPESEGIGSKFKNLFSGVGDAFSRDLSDEDWGADVE</sequence>
<accession>A0ABX1VDK2</accession>
<keyword evidence="6" id="KW-0969">Cilium</keyword>
<keyword evidence="6" id="KW-0282">Flagellum</keyword>
<evidence type="ECO:0000256" key="2">
    <source>
        <dbReference type="ARBA" id="ARBA00004117"/>
    </source>
</evidence>
<organism evidence="6 7">
    <name type="scientific">Alienimonas chondri</name>
    <dbReference type="NCBI Taxonomy" id="2681879"/>
    <lineage>
        <taxon>Bacteria</taxon>
        <taxon>Pseudomonadati</taxon>
        <taxon>Planctomycetota</taxon>
        <taxon>Planctomycetia</taxon>
        <taxon>Planctomycetales</taxon>
        <taxon>Planctomycetaceae</taxon>
        <taxon>Alienimonas</taxon>
    </lineage>
</organism>
<dbReference type="RefSeq" id="WP_171185303.1">
    <property type="nucleotide sequence ID" value="NZ_WTPX01000033.1"/>
</dbReference>
<evidence type="ECO:0000256" key="1">
    <source>
        <dbReference type="ARBA" id="ARBA00002591"/>
    </source>
</evidence>
<reference evidence="6 7" key="1">
    <citation type="journal article" date="2020" name="Syst. Appl. Microbiol.">
        <title>Alienimonas chondri sp. nov., a novel planctomycete isolated from the biofilm of the red alga Chondrus crispus.</title>
        <authorList>
            <person name="Vitorino I."/>
            <person name="Albuquerque L."/>
            <person name="Wiegand S."/>
            <person name="Kallscheuer N."/>
            <person name="da Costa M.S."/>
            <person name="Lobo-da-Cunha A."/>
            <person name="Jogler C."/>
            <person name="Lage O.M."/>
        </authorList>
    </citation>
    <scope>NUCLEOTIDE SEQUENCE [LARGE SCALE GENOMIC DNA]</scope>
    <source>
        <strain evidence="6 7">LzC2</strain>
    </source>
</reference>
<name>A0ABX1VDK2_9PLAN</name>
<evidence type="ECO:0000256" key="4">
    <source>
        <dbReference type="ARBA" id="ARBA00023143"/>
    </source>
</evidence>
<dbReference type="EMBL" id="WTPX01000033">
    <property type="protein sequence ID" value="NNJ25373.1"/>
    <property type="molecule type" value="Genomic_DNA"/>
</dbReference>
<feature type="compositionally biased region" description="Low complexity" evidence="5">
    <location>
        <begin position="677"/>
        <end position="689"/>
    </location>
</feature>
<dbReference type="Proteomes" id="UP000609651">
    <property type="component" value="Unassembled WGS sequence"/>
</dbReference>
<comment type="caution">
    <text evidence="6">The sequence shown here is derived from an EMBL/GenBank/DDBJ whole genome shotgun (WGS) entry which is preliminary data.</text>
</comment>
<feature type="compositionally biased region" description="Acidic residues" evidence="5">
    <location>
        <begin position="650"/>
        <end position="669"/>
    </location>
</feature>
<evidence type="ECO:0000256" key="5">
    <source>
        <dbReference type="SAM" id="MobiDB-lite"/>
    </source>
</evidence>
<feature type="compositionally biased region" description="Gly residues" evidence="5">
    <location>
        <begin position="616"/>
        <end position="626"/>
    </location>
</feature>
<keyword evidence="3" id="KW-0732">Signal</keyword>
<comment type="function">
    <text evidence="1">Assembles around the rod to form the L-ring and probably protects the motor/basal body from shearing forces during rotation.</text>
</comment>
<evidence type="ECO:0000256" key="3">
    <source>
        <dbReference type="ARBA" id="ARBA00022729"/>
    </source>
</evidence>
<dbReference type="InterPro" id="IPR016024">
    <property type="entry name" value="ARM-type_fold"/>
</dbReference>
<dbReference type="Pfam" id="PF02119">
    <property type="entry name" value="FlgI"/>
    <property type="match status" value="1"/>
</dbReference>
<dbReference type="PANTHER" id="PTHR30381:SF0">
    <property type="entry name" value="FLAGELLAR P-RING PROTEIN"/>
    <property type="match status" value="1"/>
</dbReference>
<evidence type="ECO:0000313" key="6">
    <source>
        <dbReference type="EMBL" id="NNJ25373.1"/>
    </source>
</evidence>
<dbReference type="InterPro" id="IPR011989">
    <property type="entry name" value="ARM-like"/>
</dbReference>
<protein>
    <submittedName>
        <fullName evidence="6">Flagellar P-ring protein</fullName>
    </submittedName>
</protein>
<dbReference type="InterPro" id="IPR001782">
    <property type="entry name" value="Flag_FlgI"/>
</dbReference>
<feature type="region of interest" description="Disordered" evidence="5">
    <location>
        <begin position="611"/>
        <end position="710"/>
    </location>
</feature>
<keyword evidence="6" id="KW-0966">Cell projection</keyword>
<keyword evidence="4" id="KW-0975">Bacterial flagellum</keyword>
<dbReference type="PRINTS" id="PR01010">
    <property type="entry name" value="FLGPRINGFLGI"/>
</dbReference>
<dbReference type="Gene3D" id="1.25.10.10">
    <property type="entry name" value="Leucine-rich Repeat Variant"/>
    <property type="match status" value="1"/>
</dbReference>
<dbReference type="SUPFAM" id="SSF48371">
    <property type="entry name" value="ARM repeat"/>
    <property type="match status" value="1"/>
</dbReference>
<dbReference type="InterPro" id="IPR004155">
    <property type="entry name" value="PBS_lyase_HEAT"/>
</dbReference>
<gene>
    <name evidence="6" type="primary">flgI_1</name>
    <name evidence="6" type="ORF">LzC2_14430</name>
</gene>
<dbReference type="SMART" id="SM00567">
    <property type="entry name" value="EZ_HEAT"/>
    <property type="match status" value="2"/>
</dbReference>